<organism evidence="1">
    <name type="scientific">Malsoor virus</name>
    <dbReference type="NCBI Taxonomy" id="1445418"/>
    <lineage>
        <taxon>Viruses</taxon>
        <taxon>Riboviria</taxon>
        <taxon>Orthornavirae</taxon>
        <taxon>Negarnaviricota</taxon>
        <taxon>Polyploviricotina</taxon>
        <taxon>Bunyaviricetes</taxon>
        <taxon>Hareavirales</taxon>
        <taxon>Phenuiviridae</taxon>
        <taxon>Phlebovirus</taxon>
    </lineage>
</organism>
<feature type="non-terminal residue" evidence="1">
    <location>
        <position position="1"/>
    </location>
</feature>
<proteinExistence type="predicted"/>
<name>W0HGV0_9VIRU</name>
<dbReference type="EMBL" id="KF186496">
    <property type="protein sequence ID" value="AHF71066.1"/>
    <property type="molecule type" value="Viral_cRNA"/>
</dbReference>
<evidence type="ECO:0000313" key="1">
    <source>
        <dbReference type="EMBL" id="AHF71066.1"/>
    </source>
</evidence>
<accession>W0HGV0</accession>
<reference evidence="1" key="1">
    <citation type="journal article" date="2014" name="J. Virol.">
        <title>Malsoor virus, a novel bat phlebovirus, is closely related to severe fever with thrombocytopenia syndrome virus and heartland virus.</title>
        <authorList>
            <person name="Mourya D.T."/>
            <person name="Yadav P.D."/>
            <person name="Basu A."/>
            <person name="Shete A."/>
            <person name="Patil D.Y."/>
            <person name="Zawar D."/>
            <person name="Majumdar T.D."/>
            <person name="Kokate P."/>
            <person name="Sarkale P."/>
            <person name="Raut C.G."/>
            <person name="Jadhav S.M."/>
        </authorList>
    </citation>
    <scope>NUCLEOTIDE SEQUENCE</scope>
    <source>
        <strain evidence="1">NIV1050639</strain>
    </source>
</reference>
<protein>
    <submittedName>
        <fullName evidence="1">Nonstructural protein</fullName>
    </submittedName>
</protein>
<sequence length="316" mass="36464">TQRSSLLFATKTVELQTMSMSTLQFQTKFVAGGNVPLNSVAMRLNKIFVEPDLGCYPTIEETVWFCPCQITTWAQKQRSGQIPSHIWILRNPRNPLHIVNVYLKSLLTFWYRKVKDLNQPQKSALRWPSGKPDDYFIRVAYQFFVEDNDWSLKNGFYSWKGFAKRLTKGKFFLFDGDLIIGACRAIERRRLRLNLPDTLITGLSIILDTALLQIEALCRVSGLSLNHHLLTSSIIEKPVLSTKSLMIVKRVKDIDDSYSREPADDVIYCYVEDESETSIPLTRILNRCPFHKIVEEDEDVRRAALDTIWGKDWPAL</sequence>